<keyword evidence="16" id="KW-0902">Two-component regulatory system</keyword>
<evidence type="ECO:0000256" key="20">
    <source>
        <dbReference type="PROSITE-ProRule" id="PRU00169"/>
    </source>
</evidence>
<dbReference type="InterPro" id="IPR011712">
    <property type="entry name" value="Sig_transdc_His_kin_sub3_dim/P"/>
</dbReference>
<feature type="transmembrane region" description="Helical" evidence="22">
    <location>
        <begin position="304"/>
        <end position="324"/>
    </location>
</feature>
<evidence type="ECO:0000256" key="6">
    <source>
        <dbReference type="ARBA" id="ARBA00017322"/>
    </source>
</evidence>
<feature type="domain" description="Histidine kinase" evidence="23">
    <location>
        <begin position="431"/>
        <end position="645"/>
    </location>
</feature>
<keyword evidence="17" id="KW-0411">Iron-sulfur</keyword>
<dbReference type="SMART" id="SM00388">
    <property type="entry name" value="HisKA"/>
    <property type="match status" value="1"/>
</dbReference>
<dbReference type="HOGENOM" id="CLU_292019_0_0_9"/>
<comment type="subcellular location">
    <subcellularLocation>
        <location evidence="4">Cell membrane</location>
        <topology evidence="4">Multi-pass membrane protein</topology>
    </subcellularLocation>
    <subcellularLocation>
        <location evidence="3">Cytoplasm</location>
    </subcellularLocation>
</comment>
<dbReference type="GO" id="GO:0046983">
    <property type="term" value="F:protein dimerization activity"/>
    <property type="evidence" value="ECO:0007669"/>
    <property type="project" value="InterPro"/>
</dbReference>
<evidence type="ECO:0000256" key="16">
    <source>
        <dbReference type="ARBA" id="ARBA00023012"/>
    </source>
</evidence>
<comment type="cofactor">
    <cofactor evidence="2">
        <name>[4Fe-4S] cluster</name>
        <dbReference type="ChEBI" id="CHEBI:49883"/>
    </cofactor>
</comment>
<feature type="transmembrane region" description="Helical" evidence="22">
    <location>
        <begin position="210"/>
        <end position="231"/>
    </location>
</feature>
<evidence type="ECO:0000256" key="11">
    <source>
        <dbReference type="ARBA" id="ARBA00022723"/>
    </source>
</evidence>
<keyword evidence="8" id="KW-0963">Cytoplasm</keyword>
<feature type="coiled-coil region" evidence="21">
    <location>
        <begin position="801"/>
        <end position="828"/>
    </location>
</feature>
<evidence type="ECO:0000256" key="3">
    <source>
        <dbReference type="ARBA" id="ARBA00004496"/>
    </source>
</evidence>
<dbReference type="PANTHER" id="PTHR43047">
    <property type="entry name" value="TWO-COMPONENT HISTIDINE PROTEIN KINASE"/>
    <property type="match status" value="1"/>
</dbReference>
<keyword evidence="12" id="KW-0547">Nucleotide-binding</keyword>
<reference evidence="25 26" key="2">
    <citation type="journal article" date="2013" name="Genome Announc.">
        <title>Genome Sequence of Growth-Improving Paenibacillus mucilaginosus Strain KNP414.</title>
        <authorList>
            <person name="Lu J.J."/>
            <person name="Wang J.F."/>
            <person name="Hu X.F."/>
        </authorList>
    </citation>
    <scope>NUCLEOTIDE SEQUENCE [LARGE SCALE GENOMIC DNA]</scope>
    <source>
        <strain evidence="25 26">KNP414</strain>
    </source>
</reference>
<feature type="transmembrane region" description="Helical" evidence="22">
    <location>
        <begin position="243"/>
        <end position="263"/>
    </location>
</feature>
<gene>
    <name evidence="25" type="ordered locus">KNP414_02517</name>
</gene>
<keyword evidence="22" id="KW-0812">Transmembrane</keyword>
<dbReference type="GO" id="GO:0000155">
    <property type="term" value="F:phosphorelay sensor kinase activity"/>
    <property type="evidence" value="ECO:0007669"/>
    <property type="project" value="InterPro"/>
</dbReference>
<evidence type="ECO:0000256" key="22">
    <source>
        <dbReference type="SAM" id="Phobius"/>
    </source>
</evidence>
<dbReference type="SUPFAM" id="SSF55874">
    <property type="entry name" value="ATPase domain of HSP90 chaperone/DNA topoisomerase II/histidine kinase"/>
    <property type="match status" value="2"/>
</dbReference>
<evidence type="ECO:0000256" key="4">
    <source>
        <dbReference type="ARBA" id="ARBA00004651"/>
    </source>
</evidence>
<dbReference type="InterPro" id="IPR005467">
    <property type="entry name" value="His_kinase_dom"/>
</dbReference>
<dbReference type="Pfam" id="PF00512">
    <property type="entry name" value="HisKA"/>
    <property type="match status" value="1"/>
</dbReference>
<accession>F8FAI9</accession>
<evidence type="ECO:0000256" key="15">
    <source>
        <dbReference type="ARBA" id="ARBA00023004"/>
    </source>
</evidence>
<evidence type="ECO:0000256" key="13">
    <source>
        <dbReference type="ARBA" id="ARBA00022777"/>
    </source>
</evidence>
<evidence type="ECO:0000256" key="19">
    <source>
        <dbReference type="ARBA" id="ARBA00030800"/>
    </source>
</evidence>
<dbReference type="GO" id="GO:0005886">
    <property type="term" value="C:plasma membrane"/>
    <property type="evidence" value="ECO:0007669"/>
    <property type="project" value="UniProtKB-SubCell"/>
</dbReference>
<protein>
    <recommendedName>
        <fullName evidence="6">Oxygen sensor histidine kinase NreB</fullName>
        <ecNumber evidence="5">2.7.13.3</ecNumber>
    </recommendedName>
    <alternativeName>
        <fullName evidence="19">Nitrogen regulation protein B</fullName>
    </alternativeName>
</protein>
<dbReference type="KEGG" id="pms:KNP414_02517"/>
<dbReference type="Pfam" id="PF02518">
    <property type="entry name" value="HATPase_c"/>
    <property type="match status" value="2"/>
</dbReference>
<dbReference type="CDD" id="cd00082">
    <property type="entry name" value="HisKA"/>
    <property type="match status" value="1"/>
</dbReference>
<dbReference type="SUPFAM" id="SSF47384">
    <property type="entry name" value="Homodimeric domain of signal transducing histidine kinase"/>
    <property type="match status" value="1"/>
</dbReference>
<dbReference type="SMART" id="SM00448">
    <property type="entry name" value="REC"/>
    <property type="match status" value="1"/>
</dbReference>
<keyword evidence="22" id="KW-0472">Membrane</keyword>
<reference evidence="26" key="1">
    <citation type="submission" date="2011-06" db="EMBL/GenBank/DDBJ databases">
        <title>Complete genome sequence of Paenibacillus mucilaginosus KNP414.</title>
        <authorList>
            <person name="Wang J."/>
            <person name="Hu S."/>
            <person name="Hu X."/>
            <person name="Zhang B."/>
            <person name="Dong D."/>
            <person name="Zhang S."/>
            <person name="Zhao K."/>
            <person name="Wu D."/>
        </authorList>
    </citation>
    <scope>NUCLEOTIDE SEQUENCE [LARGE SCALE GENOMIC DNA]</scope>
    <source>
        <strain evidence="26">KNP414</strain>
    </source>
</reference>
<sequence>MQARSLFFSKVLILSAVITVFFLLTLMYGRHSPPLHDLRSSGSWSVLLGDRPSGSPLPPGDGEGWVPSEQAASLAETAAYRGYYWAKVTLPGLPIRDPYVIGQGQGRIAAYLGGEALYEFNTGSSYVPVYPSYRWNFIRLPDEYEGQTLYLKLHKSGEALNLGQFTLAGRQEYTANALVKDGFKILFSFCFAMAAILSLLLYLRQRSQPMYLYFGLFALCSLHGCFARTFLFNEFWQLPLVTYLHDVPFYLGTFSILAFLRALFGDGFRGMRGKLSVFSLVFSVVTLAAALYSDQLYFDIVNYFASAAFMLIFLADSALMFVQLRRQKTSEAQWTMLGYLLLILFGVSHSLFFLLERWDLAAFRTAPALLYFLREDQLSFGIFLFMLCLTMVLVQRFDQVNERVKRYALELEEKNRKLQELDRLKDDFLANTSHELRTPLHGIIGLSEAILADHSGVRDDSRRNVELVISSAGRLARLVDDILDFSKLKHSDIVLKREPVGLHALADLVLTVFGPLAARKGIALVNGVPEGSRVLADAGRLEQILYNLIGNALKFTDSGEVRLTAESTGAGMRIRIRDTGVGIPPEKLPALFEPFEQAAEGLGRGGTGLGLSITKKLVELHGGTITLDSEPGGGTSVAFTLPAADGTLPPPAQEVPVLRALGTPAYHTVDTAGGDEGQSAAGPEEGPLPLILIADDEPVNLLVLQQHLASQPYRLVQARSGTEALELALRSKPDLMLLDVMMPGLSGVEVCRQLRERFNPSELPVLLLTAKSEPRDLAEGFEAGANDYLTKPIHRSELLARVRIQLQLSQLNLSLEELVAERTAALEKANRKLASSMQETIDAMTEISVLEERNRIAQEIHDIVGHTLTVINIQIEAAKRLLLQNRELGMEKLDLSQHLVRKSLGEVRQSVRMLRDQGTEGSLRDAMLQLLRDTRQAAGVEIDEEVDDLPELDAQQRRALYRALQEGLTNGIRHGGSTRFRFRLTCRERELRFELSNNGRRFDAEEMGFGLRSMTERVQHLGGTLQIAPDGDTGCRITLMLPVA</sequence>
<dbReference type="Gene3D" id="1.20.5.1930">
    <property type="match status" value="1"/>
</dbReference>
<dbReference type="EC" id="2.7.13.3" evidence="5"/>
<dbReference type="PATRIC" id="fig|1036673.3.peg.2278"/>
<dbReference type="CDD" id="cd16917">
    <property type="entry name" value="HATPase_UhpB-NarQ-NarX-like"/>
    <property type="match status" value="1"/>
</dbReference>
<keyword evidence="13 25" id="KW-0418">Kinase</keyword>
<feature type="transmembrane region" description="Helical" evidence="22">
    <location>
        <begin position="378"/>
        <end position="397"/>
    </location>
</feature>
<evidence type="ECO:0000256" key="1">
    <source>
        <dbReference type="ARBA" id="ARBA00000085"/>
    </source>
</evidence>
<dbReference type="RefSeq" id="WP_013916239.1">
    <property type="nucleotide sequence ID" value="NC_015690.1"/>
</dbReference>
<evidence type="ECO:0000256" key="17">
    <source>
        <dbReference type="ARBA" id="ARBA00023014"/>
    </source>
</evidence>
<evidence type="ECO:0000256" key="10">
    <source>
        <dbReference type="ARBA" id="ARBA00022679"/>
    </source>
</evidence>
<feature type="transmembrane region" description="Helical" evidence="22">
    <location>
        <begin position="7"/>
        <end position="28"/>
    </location>
</feature>
<dbReference type="Pfam" id="PF00072">
    <property type="entry name" value="Response_reg"/>
    <property type="match status" value="1"/>
</dbReference>
<dbReference type="InterPro" id="IPR001789">
    <property type="entry name" value="Sig_transdc_resp-reg_receiver"/>
</dbReference>
<evidence type="ECO:0000256" key="12">
    <source>
        <dbReference type="ARBA" id="ARBA00022741"/>
    </source>
</evidence>
<comment type="catalytic activity">
    <reaction evidence="1">
        <text>ATP + protein L-histidine = ADP + protein N-phospho-L-histidine.</text>
        <dbReference type="EC" id="2.7.13.3"/>
    </reaction>
</comment>
<keyword evidence="14" id="KW-0067">ATP-binding</keyword>
<keyword evidence="7" id="KW-0004">4Fe-4S</keyword>
<keyword evidence="15" id="KW-0408">Iron</keyword>
<dbReference type="InterPro" id="IPR036890">
    <property type="entry name" value="HATPase_C_sf"/>
</dbReference>
<dbReference type="InterPro" id="IPR004358">
    <property type="entry name" value="Sig_transdc_His_kin-like_C"/>
</dbReference>
<dbReference type="AlphaFoldDB" id="F8FAI9"/>
<evidence type="ECO:0000313" key="26">
    <source>
        <dbReference type="Proteomes" id="UP000006620"/>
    </source>
</evidence>
<feature type="transmembrane region" description="Helical" evidence="22">
    <location>
        <begin position="336"/>
        <end position="358"/>
    </location>
</feature>
<dbReference type="Gene3D" id="3.40.50.2300">
    <property type="match status" value="1"/>
</dbReference>
<evidence type="ECO:0000256" key="18">
    <source>
        <dbReference type="ARBA" id="ARBA00024827"/>
    </source>
</evidence>
<evidence type="ECO:0000256" key="8">
    <source>
        <dbReference type="ARBA" id="ARBA00022490"/>
    </source>
</evidence>
<organism evidence="25 26">
    <name type="scientific">Paenibacillus mucilaginosus (strain KNP414)</name>
    <dbReference type="NCBI Taxonomy" id="1036673"/>
    <lineage>
        <taxon>Bacteria</taxon>
        <taxon>Bacillati</taxon>
        <taxon>Bacillota</taxon>
        <taxon>Bacilli</taxon>
        <taxon>Bacillales</taxon>
        <taxon>Paenibacillaceae</taxon>
        <taxon>Paenibacillus</taxon>
    </lineage>
</organism>
<dbReference type="InterPro" id="IPR003594">
    <property type="entry name" value="HATPase_dom"/>
</dbReference>
<dbReference type="GO" id="GO:0051539">
    <property type="term" value="F:4 iron, 4 sulfur cluster binding"/>
    <property type="evidence" value="ECO:0007669"/>
    <property type="project" value="UniProtKB-KW"/>
</dbReference>
<comment type="function">
    <text evidence="18">Member of the two-component regulatory system NreB/NreC involved in the control of dissimilatory nitrate/nitrite reduction in response to oxygen. NreB functions as a direct oxygen sensor histidine kinase which is autophosphorylated, in the absence of oxygen, probably at the conserved histidine residue, and transfers its phosphate group probably to a conserved aspartate residue of NreC. NreB/NreC activates the expression of the nitrate (narGHJI) and nitrite (nir) reductase operons, as well as the putative nitrate transporter gene narT.</text>
</comment>
<dbReference type="InterPro" id="IPR003661">
    <property type="entry name" value="HisK_dim/P_dom"/>
</dbReference>
<keyword evidence="10" id="KW-0808">Transferase</keyword>
<dbReference type="FunFam" id="3.30.565.10:FF:000006">
    <property type="entry name" value="Sensor histidine kinase WalK"/>
    <property type="match status" value="1"/>
</dbReference>
<dbReference type="InterPro" id="IPR011006">
    <property type="entry name" value="CheY-like_superfamily"/>
</dbReference>
<dbReference type="PROSITE" id="PS50110">
    <property type="entry name" value="RESPONSE_REGULATORY"/>
    <property type="match status" value="1"/>
</dbReference>
<keyword evidence="11" id="KW-0479">Metal-binding</keyword>
<dbReference type="EMBL" id="CP002869">
    <property type="protein sequence ID" value="AEI41078.1"/>
    <property type="molecule type" value="Genomic_DNA"/>
</dbReference>
<feature type="transmembrane region" description="Helical" evidence="22">
    <location>
        <begin position="185"/>
        <end position="203"/>
    </location>
</feature>
<evidence type="ECO:0000256" key="14">
    <source>
        <dbReference type="ARBA" id="ARBA00022840"/>
    </source>
</evidence>
<keyword evidence="9 20" id="KW-0597">Phosphoprotein</keyword>
<dbReference type="GO" id="GO:0046872">
    <property type="term" value="F:metal ion binding"/>
    <property type="evidence" value="ECO:0007669"/>
    <property type="project" value="UniProtKB-KW"/>
</dbReference>
<dbReference type="InterPro" id="IPR036097">
    <property type="entry name" value="HisK_dim/P_sf"/>
</dbReference>
<dbReference type="GO" id="GO:0005524">
    <property type="term" value="F:ATP binding"/>
    <property type="evidence" value="ECO:0007669"/>
    <property type="project" value="UniProtKB-KW"/>
</dbReference>
<feature type="modified residue" description="4-aspartylphosphate" evidence="20">
    <location>
        <position position="739"/>
    </location>
</feature>
<feature type="transmembrane region" description="Helical" evidence="22">
    <location>
        <begin position="275"/>
        <end position="292"/>
    </location>
</feature>
<name>F8FAI9_PAEMK</name>
<dbReference type="Pfam" id="PF07730">
    <property type="entry name" value="HisKA_3"/>
    <property type="match status" value="1"/>
</dbReference>
<dbReference type="GO" id="GO:0005737">
    <property type="term" value="C:cytoplasm"/>
    <property type="evidence" value="ECO:0007669"/>
    <property type="project" value="UniProtKB-SubCell"/>
</dbReference>
<dbReference type="GO" id="GO:0009927">
    <property type="term" value="F:histidine phosphotransfer kinase activity"/>
    <property type="evidence" value="ECO:0007669"/>
    <property type="project" value="TreeGrafter"/>
</dbReference>
<feature type="coiled-coil region" evidence="21">
    <location>
        <begin position="397"/>
        <end position="431"/>
    </location>
</feature>
<dbReference type="PRINTS" id="PR00344">
    <property type="entry name" value="BCTRLSENSOR"/>
</dbReference>
<proteinExistence type="predicted"/>
<dbReference type="Gene3D" id="1.10.287.130">
    <property type="match status" value="1"/>
</dbReference>
<keyword evidence="21" id="KW-0175">Coiled coil</keyword>
<dbReference type="SUPFAM" id="SSF52172">
    <property type="entry name" value="CheY-like"/>
    <property type="match status" value="1"/>
</dbReference>
<evidence type="ECO:0000259" key="23">
    <source>
        <dbReference type="PROSITE" id="PS50109"/>
    </source>
</evidence>
<dbReference type="Proteomes" id="UP000006620">
    <property type="component" value="Chromosome"/>
</dbReference>
<dbReference type="PROSITE" id="PS50109">
    <property type="entry name" value="HIS_KIN"/>
    <property type="match status" value="1"/>
</dbReference>
<feature type="domain" description="Response regulatory" evidence="24">
    <location>
        <begin position="690"/>
        <end position="806"/>
    </location>
</feature>
<evidence type="ECO:0000256" key="9">
    <source>
        <dbReference type="ARBA" id="ARBA00022553"/>
    </source>
</evidence>
<evidence type="ECO:0000313" key="25">
    <source>
        <dbReference type="EMBL" id="AEI41078.1"/>
    </source>
</evidence>
<evidence type="ECO:0000256" key="5">
    <source>
        <dbReference type="ARBA" id="ARBA00012438"/>
    </source>
</evidence>
<dbReference type="PANTHER" id="PTHR43047:SF72">
    <property type="entry name" value="OSMOSENSING HISTIDINE PROTEIN KINASE SLN1"/>
    <property type="match status" value="1"/>
</dbReference>
<dbReference type="SMART" id="SM00387">
    <property type="entry name" value="HATPase_c"/>
    <property type="match status" value="2"/>
</dbReference>
<evidence type="ECO:0000256" key="21">
    <source>
        <dbReference type="SAM" id="Coils"/>
    </source>
</evidence>
<keyword evidence="22" id="KW-1133">Transmembrane helix</keyword>
<dbReference type="Gene3D" id="3.30.565.10">
    <property type="entry name" value="Histidine kinase-like ATPase, C-terminal domain"/>
    <property type="match status" value="2"/>
</dbReference>
<evidence type="ECO:0000256" key="2">
    <source>
        <dbReference type="ARBA" id="ARBA00001966"/>
    </source>
</evidence>
<evidence type="ECO:0000259" key="24">
    <source>
        <dbReference type="PROSITE" id="PS50110"/>
    </source>
</evidence>
<evidence type="ECO:0000256" key="7">
    <source>
        <dbReference type="ARBA" id="ARBA00022485"/>
    </source>
</evidence>